<reference evidence="1" key="1">
    <citation type="submission" date="2023-07" db="EMBL/GenBank/DDBJ databases">
        <title>Two novel species in the genus Flavivirga.</title>
        <authorList>
            <person name="Kwon K."/>
        </authorList>
    </citation>
    <scope>NUCLEOTIDE SEQUENCE</scope>
    <source>
        <strain evidence="1">KACC 14157</strain>
    </source>
</reference>
<dbReference type="Pfam" id="PF07388">
    <property type="entry name" value="A-2_8-polyST"/>
    <property type="match status" value="1"/>
</dbReference>
<accession>A0ABT8X6V5</accession>
<keyword evidence="2" id="KW-1185">Reference proteome</keyword>
<dbReference type="EMBL" id="JAUOEM010000007">
    <property type="protein sequence ID" value="MDO5989274.1"/>
    <property type="molecule type" value="Genomic_DNA"/>
</dbReference>
<sequence>MKNIFYIHSHITYFVAKGVIKYLGFNPDSLIYIISRSYQNDALSKSKCIDFTLIHNELDSFGVLNFNKKLPLIKDVDNVLKNVLKDEEFRVFLPHVFHPIMQIIGTNTNCKELHIIEEGVNAYSNYFMHFKEKSIVKGVVKRILNLLPFVGKGRIFFIKNFDLRKFKKSINPIFYTVTSKGFEGLPYEIVRVEMISEKVAQYTLKSNHVLVLEGAVEQGNLNLKPFLEGIKVILNDIKSDRIAVKFHPAQNSKNKDKILRIIVDQNKEVEVIPDNIAFEQIILNNPNLTVYGFATSLLFYAKEFGCKVKYYEHQLLKDNLFKEFRSKNDFNLSALLNES</sequence>
<gene>
    <name evidence="1" type="ORF">Q4Q39_17860</name>
</gene>
<protein>
    <submittedName>
        <fullName evidence="1">Polysialyltransferase family glycosyltransferase</fullName>
    </submittedName>
</protein>
<dbReference type="Proteomes" id="UP001176891">
    <property type="component" value="Unassembled WGS sequence"/>
</dbReference>
<comment type="caution">
    <text evidence="1">The sequence shown here is derived from an EMBL/GenBank/DDBJ whole genome shotgun (WGS) entry which is preliminary data.</text>
</comment>
<dbReference type="InterPro" id="IPR010866">
    <property type="entry name" value="A-2_8-polyST"/>
</dbReference>
<evidence type="ECO:0000313" key="2">
    <source>
        <dbReference type="Proteomes" id="UP001176891"/>
    </source>
</evidence>
<evidence type="ECO:0000313" key="1">
    <source>
        <dbReference type="EMBL" id="MDO5989274.1"/>
    </source>
</evidence>
<name>A0ABT8X6V5_9FLAO</name>
<dbReference type="RefSeq" id="WP_303283934.1">
    <property type="nucleotide sequence ID" value="NZ_BAABCZ010000003.1"/>
</dbReference>
<organism evidence="1 2">
    <name type="scientific">Flavivirga amylovorans</name>
    <dbReference type="NCBI Taxonomy" id="870486"/>
    <lineage>
        <taxon>Bacteria</taxon>
        <taxon>Pseudomonadati</taxon>
        <taxon>Bacteroidota</taxon>
        <taxon>Flavobacteriia</taxon>
        <taxon>Flavobacteriales</taxon>
        <taxon>Flavobacteriaceae</taxon>
        <taxon>Flavivirga</taxon>
    </lineage>
</organism>
<proteinExistence type="predicted"/>
<dbReference type="Gene3D" id="3.40.50.11110">
    <property type="entry name" value="Sialyltransferase, C-terminal GT-B Rossman nucleotide-binding domain"/>
    <property type="match status" value="1"/>
</dbReference>